<comment type="caution">
    <text evidence="3">The sequence shown here is derived from an EMBL/GenBank/DDBJ whole genome shotgun (WGS) entry which is preliminary data.</text>
</comment>
<dbReference type="RefSeq" id="WP_229999798.1">
    <property type="nucleotide sequence ID" value="NZ_JAJJMN010000001.1"/>
</dbReference>
<dbReference type="Gene3D" id="1.20.144.10">
    <property type="entry name" value="Phosphatidic acid phosphatase type 2/haloperoxidase"/>
    <property type="match status" value="1"/>
</dbReference>
<dbReference type="EMBL" id="JAJJMN010000001">
    <property type="protein sequence ID" value="MCC9018399.1"/>
    <property type="molecule type" value="Genomic_DNA"/>
</dbReference>
<keyword evidence="1" id="KW-0378">Hydrolase</keyword>
<dbReference type="PRINTS" id="PR00483">
    <property type="entry name" value="BACPHPHTASE"/>
</dbReference>
<reference evidence="3" key="1">
    <citation type="submission" date="2021-11" db="EMBL/GenBank/DDBJ databases">
        <title>Description of novel Flavobacterium species.</title>
        <authorList>
            <person name="Saticioglu I.B."/>
            <person name="Ay H."/>
            <person name="Altun S."/>
            <person name="Duman M."/>
        </authorList>
    </citation>
    <scope>NUCLEOTIDE SEQUENCE</scope>
    <source>
        <strain evidence="3">F-126</strain>
    </source>
</reference>
<proteinExistence type="inferred from homology"/>
<sequence>MGLKLFNSITRLFDKRGKSDEAEYKFANVEEMRVEMPDLLYGYLSDGEMPNSLVLLAPPPEPASAVFEFDLEYARRVSKSKDQIRFLQAVSDANLSFPHAVRSFEATLGIDINEVLTPKLYSLMRRVMTDARLSTYTAKNFYNRERPFVVNKQKTCTPELEEVLRKVGCFPSGHAAVGWAWALVFSEIFPDKEKVILERGLDFGESRLICNVHWHSDVVKGREMGKATVDCLRVNTAFNTDLLQVKEEVFQVLKSMKTNG</sequence>
<dbReference type="EC" id="3.1.3.2" evidence="1"/>
<gene>
    <name evidence="3" type="ORF">LNQ34_11495</name>
</gene>
<dbReference type="CDD" id="cd03397">
    <property type="entry name" value="PAP2_acid_phosphatase"/>
    <property type="match status" value="1"/>
</dbReference>
<organism evidence="3 4">
    <name type="scientific">Flavobacterium lipolyticum</name>
    <dbReference type="NCBI Taxonomy" id="2893754"/>
    <lineage>
        <taxon>Bacteria</taxon>
        <taxon>Pseudomonadati</taxon>
        <taxon>Bacteroidota</taxon>
        <taxon>Flavobacteriia</taxon>
        <taxon>Flavobacteriales</taxon>
        <taxon>Flavobacteriaceae</taxon>
        <taxon>Flavobacterium</taxon>
    </lineage>
</organism>
<evidence type="ECO:0000313" key="3">
    <source>
        <dbReference type="EMBL" id="MCC9018399.1"/>
    </source>
</evidence>
<comment type="catalytic activity">
    <reaction evidence="1">
        <text>a phosphate monoester + H2O = an alcohol + phosphate</text>
        <dbReference type="Rhea" id="RHEA:15017"/>
        <dbReference type="ChEBI" id="CHEBI:15377"/>
        <dbReference type="ChEBI" id="CHEBI:30879"/>
        <dbReference type="ChEBI" id="CHEBI:43474"/>
        <dbReference type="ChEBI" id="CHEBI:67140"/>
        <dbReference type="EC" id="3.1.3.2"/>
    </reaction>
</comment>
<evidence type="ECO:0000259" key="2">
    <source>
        <dbReference type="SMART" id="SM00014"/>
    </source>
</evidence>
<dbReference type="InterPro" id="IPR001011">
    <property type="entry name" value="Acid_Pase_classA_bac"/>
</dbReference>
<name>A0ABS8M0T6_9FLAO</name>
<evidence type="ECO:0000256" key="1">
    <source>
        <dbReference type="PIRNR" id="PIRNR000897"/>
    </source>
</evidence>
<protein>
    <recommendedName>
        <fullName evidence="1">Acid phosphatase</fullName>
        <ecNumber evidence="1">3.1.3.2</ecNumber>
    </recommendedName>
</protein>
<accession>A0ABS8M0T6</accession>
<dbReference type="Pfam" id="PF01569">
    <property type="entry name" value="PAP2"/>
    <property type="match status" value="1"/>
</dbReference>
<evidence type="ECO:0000313" key="4">
    <source>
        <dbReference type="Proteomes" id="UP001430700"/>
    </source>
</evidence>
<feature type="domain" description="Phosphatidic acid phosphatase type 2/haloperoxidase" evidence="2">
    <location>
        <begin position="119"/>
        <end position="233"/>
    </location>
</feature>
<dbReference type="PIRSF" id="PIRSF000897">
    <property type="entry name" value="Acid_Ptase_ClsA"/>
    <property type="match status" value="1"/>
</dbReference>
<dbReference type="InterPro" id="IPR036938">
    <property type="entry name" value="PAP2/HPO_sf"/>
</dbReference>
<dbReference type="SMART" id="SM00014">
    <property type="entry name" value="acidPPc"/>
    <property type="match status" value="1"/>
</dbReference>
<comment type="similarity">
    <text evidence="1">Belongs to the class A bacterial acid phosphatase family.</text>
</comment>
<keyword evidence="4" id="KW-1185">Reference proteome</keyword>
<dbReference type="InterPro" id="IPR000326">
    <property type="entry name" value="PAP2/HPO"/>
</dbReference>
<dbReference type="SUPFAM" id="SSF48317">
    <property type="entry name" value="Acid phosphatase/Vanadium-dependent haloperoxidase"/>
    <property type="match status" value="1"/>
</dbReference>
<dbReference type="Proteomes" id="UP001430700">
    <property type="component" value="Unassembled WGS sequence"/>
</dbReference>